<sequence length="19" mass="2301">MTASVLSRWLFKSFVRIMK</sequence>
<proteinExistence type="predicted"/>
<organism evidence="1">
    <name type="scientific">Anguilla anguilla</name>
    <name type="common">European freshwater eel</name>
    <name type="synonym">Muraena anguilla</name>
    <dbReference type="NCBI Taxonomy" id="7936"/>
    <lineage>
        <taxon>Eukaryota</taxon>
        <taxon>Metazoa</taxon>
        <taxon>Chordata</taxon>
        <taxon>Craniata</taxon>
        <taxon>Vertebrata</taxon>
        <taxon>Euteleostomi</taxon>
        <taxon>Actinopterygii</taxon>
        <taxon>Neopterygii</taxon>
        <taxon>Teleostei</taxon>
        <taxon>Anguilliformes</taxon>
        <taxon>Anguillidae</taxon>
        <taxon>Anguilla</taxon>
    </lineage>
</organism>
<reference evidence="1" key="2">
    <citation type="journal article" date="2015" name="Fish Shellfish Immunol.">
        <title>Early steps in the European eel (Anguilla anguilla)-Vibrio vulnificus interaction in the gills: Role of the RtxA13 toxin.</title>
        <authorList>
            <person name="Callol A."/>
            <person name="Pajuelo D."/>
            <person name="Ebbesson L."/>
            <person name="Teles M."/>
            <person name="MacKenzie S."/>
            <person name="Amaro C."/>
        </authorList>
    </citation>
    <scope>NUCLEOTIDE SEQUENCE</scope>
</reference>
<dbReference type="EMBL" id="GBXM01025353">
    <property type="protein sequence ID" value="JAH83224.1"/>
    <property type="molecule type" value="Transcribed_RNA"/>
</dbReference>
<reference evidence="1" key="1">
    <citation type="submission" date="2014-11" db="EMBL/GenBank/DDBJ databases">
        <authorList>
            <person name="Amaro Gonzalez C."/>
        </authorList>
    </citation>
    <scope>NUCLEOTIDE SEQUENCE</scope>
</reference>
<accession>A0A0E9VYM7</accession>
<dbReference type="AlphaFoldDB" id="A0A0E9VYM7"/>
<name>A0A0E9VYM7_ANGAN</name>
<protein>
    <submittedName>
        <fullName evidence="1">Uncharacterized protein</fullName>
    </submittedName>
</protein>
<evidence type="ECO:0000313" key="1">
    <source>
        <dbReference type="EMBL" id="JAH83224.1"/>
    </source>
</evidence>